<dbReference type="PROSITE" id="PS51504">
    <property type="entry name" value="H15"/>
    <property type="match status" value="1"/>
</dbReference>
<name>A0ABP0GIG6_CLALP</name>
<keyword evidence="4 6" id="KW-0238">DNA-binding</keyword>
<proteinExistence type="inferred from homology"/>
<dbReference type="InterPro" id="IPR036390">
    <property type="entry name" value="WH_DNA-bd_sf"/>
</dbReference>
<evidence type="ECO:0000256" key="5">
    <source>
        <dbReference type="ARBA" id="ARBA00023242"/>
    </source>
</evidence>
<keyword evidence="10" id="KW-1185">Reference proteome</keyword>
<feature type="region of interest" description="Disordered" evidence="7">
    <location>
        <begin position="105"/>
        <end position="172"/>
    </location>
</feature>
<comment type="subcellular location">
    <subcellularLocation>
        <location evidence="2">Chromosome</location>
    </subcellularLocation>
    <subcellularLocation>
        <location evidence="1 6">Nucleus</location>
    </subcellularLocation>
</comment>
<keyword evidence="5 6" id="KW-0539">Nucleus</keyword>
<feature type="domain" description="H15" evidence="8">
    <location>
        <begin position="30"/>
        <end position="103"/>
    </location>
</feature>
<dbReference type="Proteomes" id="UP001642483">
    <property type="component" value="Unassembled WGS sequence"/>
</dbReference>
<dbReference type="SMART" id="SM00526">
    <property type="entry name" value="H15"/>
    <property type="match status" value="1"/>
</dbReference>
<feature type="compositionally biased region" description="Basic residues" evidence="7">
    <location>
        <begin position="113"/>
        <end position="164"/>
    </location>
</feature>
<dbReference type="PRINTS" id="PR00624">
    <property type="entry name" value="HISTONEH5"/>
</dbReference>
<dbReference type="EMBL" id="CAWYQH010000119">
    <property type="protein sequence ID" value="CAK8691360.1"/>
    <property type="molecule type" value="Genomic_DNA"/>
</dbReference>
<evidence type="ECO:0000256" key="1">
    <source>
        <dbReference type="ARBA" id="ARBA00004123"/>
    </source>
</evidence>
<dbReference type="PANTHER" id="PTHR11467">
    <property type="entry name" value="HISTONE H1"/>
    <property type="match status" value="1"/>
</dbReference>
<evidence type="ECO:0000256" key="3">
    <source>
        <dbReference type="ARBA" id="ARBA00022454"/>
    </source>
</evidence>
<evidence type="ECO:0000256" key="4">
    <source>
        <dbReference type="ARBA" id="ARBA00023125"/>
    </source>
</evidence>
<evidence type="ECO:0000259" key="8">
    <source>
        <dbReference type="PROSITE" id="PS51504"/>
    </source>
</evidence>
<dbReference type="InterPro" id="IPR005818">
    <property type="entry name" value="Histone_H1/H5_H15"/>
</dbReference>
<protein>
    <recommendedName>
        <fullName evidence="8">H15 domain-containing protein</fullName>
    </recommendedName>
</protein>
<evidence type="ECO:0000313" key="10">
    <source>
        <dbReference type="Proteomes" id="UP001642483"/>
    </source>
</evidence>
<gene>
    <name evidence="9" type="ORF">CVLEPA_LOCUS23924</name>
</gene>
<dbReference type="SUPFAM" id="SSF46785">
    <property type="entry name" value="Winged helix' DNA-binding domain"/>
    <property type="match status" value="1"/>
</dbReference>
<organism evidence="9 10">
    <name type="scientific">Clavelina lepadiformis</name>
    <name type="common">Light-bulb sea squirt</name>
    <name type="synonym">Ascidia lepadiformis</name>
    <dbReference type="NCBI Taxonomy" id="159417"/>
    <lineage>
        <taxon>Eukaryota</taxon>
        <taxon>Metazoa</taxon>
        <taxon>Chordata</taxon>
        <taxon>Tunicata</taxon>
        <taxon>Ascidiacea</taxon>
        <taxon>Aplousobranchia</taxon>
        <taxon>Clavelinidae</taxon>
        <taxon>Clavelina</taxon>
    </lineage>
</organism>
<accession>A0ABP0GIG6</accession>
<evidence type="ECO:0000256" key="6">
    <source>
        <dbReference type="RuleBase" id="RU003894"/>
    </source>
</evidence>
<evidence type="ECO:0000256" key="7">
    <source>
        <dbReference type="SAM" id="MobiDB-lite"/>
    </source>
</evidence>
<evidence type="ECO:0000256" key="2">
    <source>
        <dbReference type="ARBA" id="ARBA00004286"/>
    </source>
</evidence>
<comment type="caution">
    <text evidence="9">The sequence shown here is derived from an EMBL/GenBank/DDBJ whole genome shotgun (WGS) entry which is preliminary data.</text>
</comment>
<dbReference type="InterPro" id="IPR005819">
    <property type="entry name" value="H1/H5"/>
</dbReference>
<keyword evidence="3 6" id="KW-0158">Chromosome</keyword>
<comment type="similarity">
    <text evidence="6">Belongs to the histone H1/H5 family.</text>
</comment>
<dbReference type="PANTHER" id="PTHR11467:SF36">
    <property type="entry name" value="HISTONE 24-RELATED"/>
    <property type="match status" value="1"/>
</dbReference>
<dbReference type="Gene3D" id="1.10.10.10">
    <property type="entry name" value="Winged helix-like DNA-binding domain superfamily/Winged helix DNA-binding domain"/>
    <property type="match status" value="1"/>
</dbReference>
<reference evidence="9 10" key="1">
    <citation type="submission" date="2024-02" db="EMBL/GenBank/DDBJ databases">
        <authorList>
            <person name="Daric V."/>
            <person name="Darras S."/>
        </authorList>
    </citation>
    <scope>NUCLEOTIDE SEQUENCE [LARGE SCALE GENOMIC DNA]</scope>
</reference>
<feature type="region of interest" description="Disordered" evidence="7">
    <location>
        <begin position="1"/>
        <end position="32"/>
    </location>
</feature>
<evidence type="ECO:0000313" key="9">
    <source>
        <dbReference type="EMBL" id="CAK8691360.1"/>
    </source>
</evidence>
<dbReference type="Pfam" id="PF00538">
    <property type="entry name" value="Linker_histone"/>
    <property type="match status" value="1"/>
</dbReference>
<dbReference type="CDD" id="cd00073">
    <property type="entry name" value="H15"/>
    <property type="match status" value="1"/>
</dbReference>
<dbReference type="InterPro" id="IPR036388">
    <property type="entry name" value="WH-like_DNA-bd_sf"/>
</dbReference>
<sequence length="196" mass="21732">MMKTPLEASAPTPSSAPVLKPRLKKATSSTHPKYTQMITSAVKALRKPNGSTRQAIAKYVQANYDVGSTSSRHVTRAIKSMVDKKDLVLASGVGAAGRFRIKKTVAPRVSAAARKRRSPKKKRASPKKKKRPAKRKTTKKRKSPVKKRTARKSPKKKTVKRKSHPSLVKESIKKVGLRRCRGVGELTRRQFLACEV</sequence>